<name>A0ACB8QSD0_9AGAM</name>
<reference evidence="1" key="1">
    <citation type="submission" date="2021-02" db="EMBL/GenBank/DDBJ databases">
        <authorList>
            <consortium name="DOE Joint Genome Institute"/>
            <person name="Ahrendt S."/>
            <person name="Looney B.P."/>
            <person name="Miyauchi S."/>
            <person name="Morin E."/>
            <person name="Drula E."/>
            <person name="Courty P.E."/>
            <person name="Chicoki N."/>
            <person name="Fauchery L."/>
            <person name="Kohler A."/>
            <person name="Kuo A."/>
            <person name="Labutti K."/>
            <person name="Pangilinan J."/>
            <person name="Lipzen A."/>
            <person name="Riley R."/>
            <person name="Andreopoulos W."/>
            <person name="He G."/>
            <person name="Johnson J."/>
            <person name="Barry K.W."/>
            <person name="Grigoriev I.V."/>
            <person name="Nagy L."/>
            <person name="Hibbett D."/>
            <person name="Henrissat B."/>
            <person name="Matheny P.B."/>
            <person name="Labbe J."/>
            <person name="Martin F."/>
        </authorList>
    </citation>
    <scope>NUCLEOTIDE SEQUENCE</scope>
    <source>
        <strain evidence="1">EC-137</strain>
    </source>
</reference>
<dbReference type="EMBL" id="MU273495">
    <property type="protein sequence ID" value="KAI0034744.1"/>
    <property type="molecule type" value="Genomic_DNA"/>
</dbReference>
<dbReference type="Proteomes" id="UP000814128">
    <property type="component" value="Unassembled WGS sequence"/>
</dbReference>
<organism evidence="1 2">
    <name type="scientific">Vararia minispora EC-137</name>
    <dbReference type="NCBI Taxonomy" id="1314806"/>
    <lineage>
        <taxon>Eukaryota</taxon>
        <taxon>Fungi</taxon>
        <taxon>Dikarya</taxon>
        <taxon>Basidiomycota</taxon>
        <taxon>Agaricomycotina</taxon>
        <taxon>Agaricomycetes</taxon>
        <taxon>Russulales</taxon>
        <taxon>Lachnocladiaceae</taxon>
        <taxon>Vararia</taxon>
    </lineage>
</organism>
<comment type="caution">
    <text evidence="1">The sequence shown here is derived from an EMBL/GenBank/DDBJ whole genome shotgun (WGS) entry which is preliminary data.</text>
</comment>
<accession>A0ACB8QSD0</accession>
<evidence type="ECO:0000313" key="2">
    <source>
        <dbReference type="Proteomes" id="UP000814128"/>
    </source>
</evidence>
<keyword evidence="2" id="KW-1185">Reference proteome</keyword>
<evidence type="ECO:0000313" key="1">
    <source>
        <dbReference type="EMBL" id="KAI0034744.1"/>
    </source>
</evidence>
<protein>
    <submittedName>
        <fullName evidence="1">Uncharacterized protein</fullName>
    </submittedName>
</protein>
<sequence length="548" mass="56832">MSYLNPRPQHDPPLDPQDDSERAERQRAVQKFLARAELTKLTRGLRTRLSYATYKATHNVSHLPFRDLEASARLDPSPSNRSGRGNNGHYDNPNTQGRNMIAQAQAQADANQRRGSMAPPTAIPPNAATAVPGRAQPAPPGKDAPAGANATQSLYVSILAQPPSAKRPRTIHNVDDPPAAPPGKAGGSANGSSGARHRASASHAHASTSDRSHPEHHRDGGSYTSLAERTRGHTRQTHPSEHSSKPASGGVKRKSAPSTTRTRGEKSSKRRKAADARNIADIDMDMKAAATLTDLLRSSRSSIHAGATSPRSTLSAGSDVGSGSGSFSYTQSSARTLPPAPAASPSGSFTGAQPTTPPRAEARPVARSNSHLTANSSAASLSAPADEEALRLLQFLHESPSPARPSRDAHDAAAFRALTSQGSASSVGSNSVDLHATGRVLFPTASGGPESMRRTLSRSGAGSFASTASGGGPDSARASPQAPSHEPTLRVEALPAPVRALSPSPKGPTTKVTPPTPTEERPRPPEYVFSVGGFAAPSPGRGVAGVHA</sequence>
<reference evidence="1" key="2">
    <citation type="journal article" date="2022" name="New Phytol.">
        <title>Evolutionary transition to the ectomycorrhizal habit in the genomes of a hyperdiverse lineage of mushroom-forming fungi.</title>
        <authorList>
            <person name="Looney B."/>
            <person name="Miyauchi S."/>
            <person name="Morin E."/>
            <person name="Drula E."/>
            <person name="Courty P.E."/>
            <person name="Kohler A."/>
            <person name="Kuo A."/>
            <person name="LaButti K."/>
            <person name="Pangilinan J."/>
            <person name="Lipzen A."/>
            <person name="Riley R."/>
            <person name="Andreopoulos W."/>
            <person name="He G."/>
            <person name="Johnson J."/>
            <person name="Nolan M."/>
            <person name="Tritt A."/>
            <person name="Barry K.W."/>
            <person name="Grigoriev I.V."/>
            <person name="Nagy L.G."/>
            <person name="Hibbett D."/>
            <person name="Henrissat B."/>
            <person name="Matheny P.B."/>
            <person name="Labbe J."/>
            <person name="Martin F.M."/>
        </authorList>
    </citation>
    <scope>NUCLEOTIDE SEQUENCE</scope>
    <source>
        <strain evidence="1">EC-137</strain>
    </source>
</reference>
<gene>
    <name evidence="1" type="ORF">K488DRAFT_68916</name>
</gene>
<proteinExistence type="predicted"/>